<dbReference type="GO" id="GO:0008270">
    <property type="term" value="F:zinc ion binding"/>
    <property type="evidence" value="ECO:0007669"/>
    <property type="project" value="UniProtKB-KW"/>
</dbReference>
<reference evidence="4" key="1">
    <citation type="submission" date="2018-05" db="EMBL/GenBank/DDBJ databases">
        <title>Draft genome of Mucuna pruriens seed.</title>
        <authorList>
            <person name="Nnadi N.E."/>
            <person name="Vos R."/>
            <person name="Hasami M.H."/>
            <person name="Devisetty U.K."/>
            <person name="Aguiy J.C."/>
        </authorList>
    </citation>
    <scope>NUCLEOTIDE SEQUENCE [LARGE SCALE GENOMIC DNA]</scope>
    <source>
        <strain evidence="4">JCA_2017</strain>
    </source>
</reference>
<dbReference type="GO" id="GO:0016567">
    <property type="term" value="P:protein ubiquitination"/>
    <property type="evidence" value="ECO:0007669"/>
    <property type="project" value="InterPro"/>
</dbReference>
<dbReference type="SMART" id="SM00184">
    <property type="entry name" value="RING"/>
    <property type="match status" value="1"/>
</dbReference>
<evidence type="ECO:0000256" key="1">
    <source>
        <dbReference type="PROSITE-ProRule" id="PRU00175"/>
    </source>
</evidence>
<dbReference type="PROSITE" id="PS50089">
    <property type="entry name" value="ZF_RING_2"/>
    <property type="match status" value="1"/>
</dbReference>
<dbReference type="InterPro" id="IPR033276">
    <property type="entry name" value="BB"/>
</dbReference>
<dbReference type="AlphaFoldDB" id="A0A371ECB5"/>
<feature type="region of interest" description="Disordered" evidence="2">
    <location>
        <begin position="1"/>
        <end position="34"/>
    </location>
</feature>
<comment type="caution">
    <text evidence="4">The sequence shown here is derived from an EMBL/GenBank/DDBJ whole genome shotgun (WGS) entry which is preliminary data.</text>
</comment>
<feature type="non-terminal residue" evidence="4">
    <location>
        <position position="1"/>
    </location>
</feature>
<feature type="domain" description="RING-type" evidence="3">
    <location>
        <begin position="154"/>
        <end position="195"/>
    </location>
</feature>
<dbReference type="Pfam" id="PF13639">
    <property type="entry name" value="zf-RING_2"/>
    <property type="match status" value="1"/>
</dbReference>
<name>A0A371ECB5_MUCPR</name>
<feature type="compositionally biased region" description="Polar residues" evidence="2">
    <location>
        <begin position="14"/>
        <end position="34"/>
    </location>
</feature>
<keyword evidence="5" id="KW-1185">Reference proteome</keyword>
<evidence type="ECO:0000256" key="2">
    <source>
        <dbReference type="SAM" id="MobiDB-lite"/>
    </source>
</evidence>
<dbReference type="Gene3D" id="3.30.40.10">
    <property type="entry name" value="Zinc/RING finger domain, C3HC4 (zinc finger)"/>
    <property type="match status" value="1"/>
</dbReference>
<evidence type="ECO:0000313" key="5">
    <source>
        <dbReference type="Proteomes" id="UP000257109"/>
    </source>
</evidence>
<sequence length="261" mass="30012">MEREEGKQPPQKTPLHSQLEQVNSDNNFVLENEQSGTFTTFASFESESESDSSFSSNYDDEDAEFFLSQEFEADLQFIESQGSNNDDEDNDDEVDEGMEEDDEIDVDELTYEELIELGDFIGQEKRGLSANEICSCLHSHTYHCAENKNGTDRCVICQIEYEEGETLVAIQCEHPYHTDCISKWLQIKKVCPICNTEISVPKMEIRRSKRQLLSSSPKPKTSLIYFRGDSGLHVLFLERILDSKPLSFVHLSWLWLQQILI</sequence>
<dbReference type="GO" id="GO:0046621">
    <property type="term" value="P:negative regulation of organ growth"/>
    <property type="evidence" value="ECO:0007669"/>
    <property type="project" value="InterPro"/>
</dbReference>
<dbReference type="EMBL" id="QJKJ01014771">
    <property type="protein sequence ID" value="RDX63666.1"/>
    <property type="molecule type" value="Genomic_DNA"/>
</dbReference>
<dbReference type="GO" id="GO:0004842">
    <property type="term" value="F:ubiquitin-protein transferase activity"/>
    <property type="evidence" value="ECO:0007669"/>
    <property type="project" value="InterPro"/>
</dbReference>
<keyword evidence="1" id="KW-0862">Zinc</keyword>
<gene>
    <name evidence="4" type="primary">BBR</name>
    <name evidence="4" type="ORF">CR513_57872</name>
</gene>
<evidence type="ECO:0000313" key="4">
    <source>
        <dbReference type="EMBL" id="RDX63666.1"/>
    </source>
</evidence>
<keyword evidence="1" id="KW-0479">Metal-binding</keyword>
<dbReference type="PANTHER" id="PTHR46400">
    <property type="entry name" value="RING/U-BOX SUPERFAMILY PROTEIN"/>
    <property type="match status" value="1"/>
</dbReference>
<dbReference type="InterPro" id="IPR001841">
    <property type="entry name" value="Znf_RING"/>
</dbReference>
<dbReference type="PANTHER" id="PTHR46400:SF8">
    <property type="entry name" value="E3 UBIQUITIN LIGASE BIG BROTHER-RELATED-LIKE ISOFORM X1"/>
    <property type="match status" value="1"/>
</dbReference>
<dbReference type="FunFam" id="3.30.40.10:FF:000417">
    <property type="entry name" value="E3 ubiquitin ligase BIG BROTHER-related"/>
    <property type="match status" value="1"/>
</dbReference>
<protein>
    <submittedName>
        <fullName evidence="4">E3 ubiquitin ligase BIG BROTHER-related</fullName>
    </submittedName>
</protein>
<keyword evidence="1" id="KW-0863">Zinc-finger</keyword>
<dbReference type="OrthoDB" id="8062037at2759"/>
<dbReference type="GO" id="GO:0031624">
    <property type="term" value="F:ubiquitin conjugating enzyme binding"/>
    <property type="evidence" value="ECO:0007669"/>
    <property type="project" value="TreeGrafter"/>
</dbReference>
<accession>A0A371ECB5</accession>
<organism evidence="4 5">
    <name type="scientific">Mucuna pruriens</name>
    <name type="common">Velvet bean</name>
    <name type="synonym">Dolichos pruriens</name>
    <dbReference type="NCBI Taxonomy" id="157652"/>
    <lineage>
        <taxon>Eukaryota</taxon>
        <taxon>Viridiplantae</taxon>
        <taxon>Streptophyta</taxon>
        <taxon>Embryophyta</taxon>
        <taxon>Tracheophyta</taxon>
        <taxon>Spermatophyta</taxon>
        <taxon>Magnoliopsida</taxon>
        <taxon>eudicotyledons</taxon>
        <taxon>Gunneridae</taxon>
        <taxon>Pentapetalae</taxon>
        <taxon>rosids</taxon>
        <taxon>fabids</taxon>
        <taxon>Fabales</taxon>
        <taxon>Fabaceae</taxon>
        <taxon>Papilionoideae</taxon>
        <taxon>50 kb inversion clade</taxon>
        <taxon>NPAAA clade</taxon>
        <taxon>indigoferoid/millettioid clade</taxon>
        <taxon>Phaseoleae</taxon>
        <taxon>Mucuna</taxon>
    </lineage>
</organism>
<evidence type="ECO:0000259" key="3">
    <source>
        <dbReference type="PROSITE" id="PS50089"/>
    </source>
</evidence>
<dbReference type="Proteomes" id="UP000257109">
    <property type="component" value="Unassembled WGS sequence"/>
</dbReference>
<proteinExistence type="predicted"/>
<feature type="compositionally biased region" description="Acidic residues" evidence="2">
    <location>
        <begin position="85"/>
        <end position="102"/>
    </location>
</feature>
<dbReference type="GO" id="GO:0016874">
    <property type="term" value="F:ligase activity"/>
    <property type="evidence" value="ECO:0007669"/>
    <property type="project" value="UniProtKB-KW"/>
</dbReference>
<feature type="region of interest" description="Disordered" evidence="2">
    <location>
        <begin position="79"/>
        <end position="102"/>
    </location>
</feature>
<dbReference type="SUPFAM" id="SSF57850">
    <property type="entry name" value="RING/U-box"/>
    <property type="match status" value="1"/>
</dbReference>
<dbReference type="InterPro" id="IPR013083">
    <property type="entry name" value="Znf_RING/FYVE/PHD"/>
</dbReference>